<dbReference type="Pfam" id="PF12138">
    <property type="entry name" value="Spherulin4"/>
    <property type="match status" value="1"/>
</dbReference>
<gene>
    <name evidence="2" type="ORF">N8I77_000076</name>
</gene>
<keyword evidence="1" id="KW-0732">Signal</keyword>
<dbReference type="InterPro" id="IPR017946">
    <property type="entry name" value="PLC-like_Pdiesterase_TIM-brl"/>
</dbReference>
<proteinExistence type="predicted"/>
<dbReference type="EMBL" id="JAUJFL010000001">
    <property type="protein sequence ID" value="KAK2613149.1"/>
    <property type="molecule type" value="Genomic_DNA"/>
</dbReference>
<feature type="chain" id="PRO_5041995000" evidence="1">
    <location>
        <begin position="20"/>
        <end position="432"/>
    </location>
</feature>
<dbReference type="PANTHER" id="PTHR35040:SF9">
    <property type="entry name" value="4-LIKE CELL SURFACE PROTEIN, PUTATIVE (AFU_ORTHOLOGUE AFUA_4G14080)-RELATED"/>
    <property type="match status" value="1"/>
</dbReference>
<dbReference type="PANTHER" id="PTHR35040">
    <property type="match status" value="1"/>
</dbReference>
<accession>A0AAD9SP30</accession>
<name>A0AAD9SP30_PHOAM</name>
<evidence type="ECO:0000313" key="2">
    <source>
        <dbReference type="EMBL" id="KAK2613149.1"/>
    </source>
</evidence>
<reference evidence="2" key="1">
    <citation type="submission" date="2023-06" db="EMBL/GenBank/DDBJ databases">
        <authorList>
            <person name="Noh H."/>
        </authorList>
    </citation>
    <scope>NUCLEOTIDE SEQUENCE</scope>
    <source>
        <strain evidence="2">DUCC20226</strain>
    </source>
</reference>
<protein>
    <submittedName>
        <fullName evidence="2">Uncharacterized protein</fullName>
    </submittedName>
</protein>
<organism evidence="2 3">
    <name type="scientific">Phomopsis amygdali</name>
    <name type="common">Fusicoccum amygdali</name>
    <dbReference type="NCBI Taxonomy" id="1214568"/>
    <lineage>
        <taxon>Eukaryota</taxon>
        <taxon>Fungi</taxon>
        <taxon>Dikarya</taxon>
        <taxon>Ascomycota</taxon>
        <taxon>Pezizomycotina</taxon>
        <taxon>Sordariomycetes</taxon>
        <taxon>Sordariomycetidae</taxon>
        <taxon>Diaporthales</taxon>
        <taxon>Diaporthaceae</taxon>
        <taxon>Diaporthe</taxon>
    </lineage>
</organism>
<sequence length="432" mass="47982">MNLSLSLVFLVAVVSTVPATHLVLPLYVYPTEGAWDYVYKVVRDNPAVTFDVILNVEDGPGSRDPGFNDEWRNATSILKSYTNVQTWGYVHAAYNSSYLGEMAVNISYWARWHLYDKAIALDGIFIDEVPNDQEGNKANDDVYYMTTAVLYARRIWASYGLKGPKITLNPGTGPVHPEYYDLADSVNVFEDFPWAYDKTPWSKSGWWADHDGTDTSAGGTAREVLRAVADQRRAGKPVTFVWFDIKNADWCNADDPQWVHCSVTALRDLAREILQPVGVRALYSFYGTNYKYNAYSWIANNLNSNEAVNLDGNLPWAQQNFDSSGPGDKSRRVYSWGNATIKDGFADRVANLKEAASSGKFAKVFSWTTSSGDSAYVKQLVDSIKVDGIIYGYSGANYDNGAIVQTALKDVTNAVNAASGQYYLATTGDTPW</sequence>
<dbReference type="AlphaFoldDB" id="A0AAD9SP30"/>
<dbReference type="InterPro" id="IPR021986">
    <property type="entry name" value="Spherulin4"/>
</dbReference>
<dbReference type="Gene3D" id="3.20.20.190">
    <property type="entry name" value="Phosphatidylinositol (PI) phosphodiesterase"/>
    <property type="match status" value="1"/>
</dbReference>
<evidence type="ECO:0000313" key="3">
    <source>
        <dbReference type="Proteomes" id="UP001265746"/>
    </source>
</evidence>
<feature type="signal peptide" evidence="1">
    <location>
        <begin position="1"/>
        <end position="19"/>
    </location>
</feature>
<evidence type="ECO:0000256" key="1">
    <source>
        <dbReference type="SAM" id="SignalP"/>
    </source>
</evidence>
<comment type="caution">
    <text evidence="2">The sequence shown here is derived from an EMBL/GenBank/DDBJ whole genome shotgun (WGS) entry which is preliminary data.</text>
</comment>
<dbReference type="Proteomes" id="UP001265746">
    <property type="component" value="Unassembled WGS sequence"/>
</dbReference>
<keyword evidence="3" id="KW-1185">Reference proteome</keyword>
<dbReference type="GO" id="GO:0008081">
    <property type="term" value="F:phosphoric diester hydrolase activity"/>
    <property type="evidence" value="ECO:0007669"/>
    <property type="project" value="InterPro"/>
</dbReference>
<dbReference type="GO" id="GO:0006629">
    <property type="term" value="P:lipid metabolic process"/>
    <property type="evidence" value="ECO:0007669"/>
    <property type="project" value="InterPro"/>
</dbReference>